<evidence type="ECO:0000313" key="2">
    <source>
        <dbReference type="EMBL" id="MFD2609042.1"/>
    </source>
</evidence>
<dbReference type="EMBL" id="JBHUMK010000023">
    <property type="protein sequence ID" value="MFD2609042.1"/>
    <property type="molecule type" value="Genomic_DNA"/>
</dbReference>
<comment type="caution">
    <text evidence="2">The sequence shown here is derived from an EMBL/GenBank/DDBJ whole genome shotgun (WGS) entry which is preliminary data.</text>
</comment>
<feature type="domain" description="Thoeris protein ThsB TIR-like" evidence="1">
    <location>
        <begin position="6"/>
        <end position="100"/>
    </location>
</feature>
<dbReference type="Pfam" id="PF08937">
    <property type="entry name" value="ThsB_TIR"/>
    <property type="match status" value="1"/>
</dbReference>
<reference evidence="3" key="1">
    <citation type="journal article" date="2019" name="Int. J. Syst. Evol. Microbiol.">
        <title>The Global Catalogue of Microorganisms (GCM) 10K type strain sequencing project: providing services to taxonomists for standard genome sequencing and annotation.</title>
        <authorList>
            <consortium name="The Broad Institute Genomics Platform"/>
            <consortium name="The Broad Institute Genome Sequencing Center for Infectious Disease"/>
            <person name="Wu L."/>
            <person name="Ma J."/>
        </authorList>
    </citation>
    <scope>NUCLEOTIDE SEQUENCE [LARGE SCALE GENOMIC DNA]</scope>
    <source>
        <strain evidence="3">KCTC 33842</strain>
    </source>
</reference>
<name>A0ABW5P4M9_9DEIO</name>
<gene>
    <name evidence="2" type="ORF">ACFSR9_06240</name>
</gene>
<protein>
    <submittedName>
        <fullName evidence="2">TIR domain-containing protein</fullName>
    </submittedName>
</protein>
<accession>A0ABW5P4M9</accession>
<sequence length="163" mass="18168">MARNVFYSFHYAPDSWRASQVRNMGVITGNAPCRDHDWEEVTKGGDAAIKRWIASQMSGRTCAVVLVGTNTARRKWINYEIEQAWGSGKGVVAVRIHGLKNSAGLQSAKGGDPYQDFNINGTPLGSIAKTYDPPYASSTYVYDYIQANIADWVEEAIKIRNRY</sequence>
<dbReference type="InterPro" id="IPR036490">
    <property type="entry name" value="ThsB_TIR-like_sf"/>
</dbReference>
<keyword evidence="3" id="KW-1185">Reference proteome</keyword>
<dbReference type="Proteomes" id="UP001597475">
    <property type="component" value="Unassembled WGS sequence"/>
</dbReference>
<proteinExistence type="predicted"/>
<evidence type="ECO:0000259" key="1">
    <source>
        <dbReference type="Pfam" id="PF08937"/>
    </source>
</evidence>
<evidence type="ECO:0000313" key="3">
    <source>
        <dbReference type="Proteomes" id="UP001597475"/>
    </source>
</evidence>
<dbReference type="RefSeq" id="WP_386844101.1">
    <property type="nucleotide sequence ID" value="NZ_JBHUMK010000023.1"/>
</dbReference>
<dbReference type="SUPFAM" id="SSF52206">
    <property type="entry name" value="Hypothetical protein MTH538"/>
    <property type="match status" value="1"/>
</dbReference>
<organism evidence="2 3">
    <name type="scientific">Deinococcus taklimakanensis</name>
    <dbReference type="NCBI Taxonomy" id="536443"/>
    <lineage>
        <taxon>Bacteria</taxon>
        <taxon>Thermotogati</taxon>
        <taxon>Deinococcota</taxon>
        <taxon>Deinococci</taxon>
        <taxon>Deinococcales</taxon>
        <taxon>Deinococcaceae</taxon>
        <taxon>Deinococcus</taxon>
    </lineage>
</organism>
<dbReference type="InterPro" id="IPR015032">
    <property type="entry name" value="ThsB__TIR-like_domain"/>
</dbReference>
<dbReference type="Gene3D" id="3.40.50.9200">
    <property type="entry name" value="Hypothetical protein MTH538"/>
    <property type="match status" value="1"/>
</dbReference>